<keyword evidence="5" id="KW-0965">Cell junction</keyword>
<dbReference type="AlphaFoldDB" id="A0A914EE84"/>
<feature type="transmembrane region" description="Helical" evidence="8">
    <location>
        <begin position="20"/>
        <end position="42"/>
    </location>
</feature>
<dbReference type="WBParaSite" id="ACRNAN_scaffold7619.g8271.t1">
    <property type="protein sequence ID" value="ACRNAN_scaffold7619.g8271.t1"/>
    <property type="gene ID" value="ACRNAN_scaffold7619.g8271"/>
</dbReference>
<comment type="similarity">
    <text evidence="3">Belongs to the TMEM47 family.</text>
</comment>
<evidence type="ECO:0000256" key="7">
    <source>
        <dbReference type="ARBA" id="ARBA00023136"/>
    </source>
</evidence>
<organism evidence="9 10">
    <name type="scientific">Acrobeloides nanus</name>
    <dbReference type="NCBI Taxonomy" id="290746"/>
    <lineage>
        <taxon>Eukaryota</taxon>
        <taxon>Metazoa</taxon>
        <taxon>Ecdysozoa</taxon>
        <taxon>Nematoda</taxon>
        <taxon>Chromadorea</taxon>
        <taxon>Rhabditida</taxon>
        <taxon>Tylenchina</taxon>
        <taxon>Cephalobomorpha</taxon>
        <taxon>Cephaloboidea</taxon>
        <taxon>Cephalobidae</taxon>
        <taxon>Acrobeloides</taxon>
    </lineage>
</organism>
<dbReference type="PANTHER" id="PTHR14399:SF5">
    <property type="entry name" value="CELL JUNCTION PROTEIN VAB-9"/>
    <property type="match status" value="1"/>
</dbReference>
<feature type="transmembrane region" description="Helical" evidence="8">
    <location>
        <begin position="88"/>
        <end position="109"/>
    </location>
</feature>
<comment type="subcellular location">
    <subcellularLocation>
        <location evidence="2">Cell junction</location>
    </subcellularLocation>
    <subcellularLocation>
        <location evidence="1">Membrane</location>
        <topology evidence="1">Multi-pass membrane protein</topology>
    </subcellularLocation>
</comment>
<evidence type="ECO:0000256" key="1">
    <source>
        <dbReference type="ARBA" id="ARBA00004141"/>
    </source>
</evidence>
<dbReference type="FunFam" id="1.20.140.150:FF:000028">
    <property type="entry name" value="Uncharacterized protein, isoform A"/>
    <property type="match status" value="1"/>
</dbReference>
<proteinExistence type="inferred from homology"/>
<keyword evidence="9" id="KW-1185">Reference proteome</keyword>
<keyword evidence="7 8" id="KW-0472">Membrane</keyword>
<dbReference type="GO" id="GO:0016020">
    <property type="term" value="C:membrane"/>
    <property type="evidence" value="ECO:0007669"/>
    <property type="project" value="UniProtKB-SubCell"/>
</dbReference>
<evidence type="ECO:0000256" key="6">
    <source>
        <dbReference type="ARBA" id="ARBA00022989"/>
    </source>
</evidence>
<evidence type="ECO:0000313" key="9">
    <source>
        <dbReference type="Proteomes" id="UP000887540"/>
    </source>
</evidence>
<dbReference type="Gene3D" id="1.20.140.150">
    <property type="match status" value="1"/>
</dbReference>
<dbReference type="Pfam" id="PF00822">
    <property type="entry name" value="PMP22_Claudin"/>
    <property type="match status" value="1"/>
</dbReference>
<evidence type="ECO:0000313" key="10">
    <source>
        <dbReference type="WBParaSite" id="ACRNAN_scaffold7619.g8271.t1"/>
    </source>
</evidence>
<dbReference type="GO" id="GO:0098609">
    <property type="term" value="P:cell-cell adhesion"/>
    <property type="evidence" value="ECO:0007669"/>
    <property type="project" value="TreeGrafter"/>
</dbReference>
<accession>A0A914EE84</accession>
<dbReference type="GO" id="GO:0005911">
    <property type="term" value="C:cell-cell junction"/>
    <property type="evidence" value="ECO:0007669"/>
    <property type="project" value="TreeGrafter"/>
</dbReference>
<evidence type="ECO:0000256" key="2">
    <source>
        <dbReference type="ARBA" id="ARBA00004282"/>
    </source>
</evidence>
<feature type="transmembrane region" description="Helical" evidence="8">
    <location>
        <begin position="121"/>
        <end position="144"/>
    </location>
</feature>
<evidence type="ECO:0000256" key="8">
    <source>
        <dbReference type="SAM" id="Phobius"/>
    </source>
</evidence>
<feature type="transmembrane region" description="Helical" evidence="8">
    <location>
        <begin position="164"/>
        <end position="185"/>
    </location>
</feature>
<evidence type="ECO:0000256" key="4">
    <source>
        <dbReference type="ARBA" id="ARBA00022692"/>
    </source>
</evidence>
<sequence length="207" mass="23456">MAAQTTTIETVTVIRPLKIIALICLILSIALLIISLATNYWLRTQSFHTGLFKECLEKDALGQMSPVPGAPLPGDCHEPQRDSGYIKAVAALLIIALIFTFFALIVNVLGLKSNDLHRKYIFYKIATYLALFSVLLELISLIVFPVCFYVRMNKYGVRNWEFDWSYGIAWSAMLSTFAATLLLICDKEHEEVYYKEKTIYNPPSEFA</sequence>
<dbReference type="PANTHER" id="PTHR14399">
    <property type="entry name" value="P53-INDUCED PROTEIN RELATED"/>
    <property type="match status" value="1"/>
</dbReference>
<dbReference type="InterPro" id="IPR004031">
    <property type="entry name" value="PMP22/EMP/MP20/Claudin"/>
</dbReference>
<name>A0A914EE84_9BILA</name>
<dbReference type="InterPro" id="IPR015664">
    <property type="entry name" value="P53_induced"/>
</dbReference>
<keyword evidence="6 8" id="KW-1133">Transmembrane helix</keyword>
<dbReference type="Proteomes" id="UP000887540">
    <property type="component" value="Unplaced"/>
</dbReference>
<reference evidence="10" key="1">
    <citation type="submission" date="2022-11" db="UniProtKB">
        <authorList>
            <consortium name="WormBaseParasite"/>
        </authorList>
    </citation>
    <scope>IDENTIFICATION</scope>
</reference>
<evidence type="ECO:0000256" key="5">
    <source>
        <dbReference type="ARBA" id="ARBA00022949"/>
    </source>
</evidence>
<evidence type="ECO:0000256" key="3">
    <source>
        <dbReference type="ARBA" id="ARBA00008691"/>
    </source>
</evidence>
<protein>
    <submittedName>
        <fullName evidence="10">Uncharacterized protein</fullName>
    </submittedName>
</protein>
<keyword evidence="4 8" id="KW-0812">Transmembrane</keyword>